<evidence type="ECO:0000313" key="3">
    <source>
        <dbReference type="Proteomes" id="UP001239909"/>
    </source>
</evidence>
<proteinExistence type="predicted"/>
<evidence type="ECO:0000313" key="2">
    <source>
        <dbReference type="EMBL" id="GMG82769.1"/>
    </source>
</evidence>
<dbReference type="RefSeq" id="WP_285671560.1">
    <property type="nucleotide sequence ID" value="NZ_BSYI01000013.1"/>
</dbReference>
<name>A0ABQ6LPU9_9RHOB</name>
<organism evidence="2 3">
    <name type="scientific">Paralimibaculum aggregatum</name>
    <dbReference type="NCBI Taxonomy" id="3036245"/>
    <lineage>
        <taxon>Bacteria</taxon>
        <taxon>Pseudomonadati</taxon>
        <taxon>Pseudomonadota</taxon>
        <taxon>Alphaproteobacteria</taxon>
        <taxon>Rhodobacterales</taxon>
        <taxon>Paracoccaceae</taxon>
        <taxon>Paralimibaculum</taxon>
    </lineage>
</organism>
<comment type="caution">
    <text evidence="2">The sequence shown here is derived from an EMBL/GenBank/DDBJ whole genome shotgun (WGS) entry which is preliminary data.</text>
</comment>
<reference evidence="2 3" key="1">
    <citation type="submission" date="2023-04" db="EMBL/GenBank/DDBJ databases">
        <title>Marinoamorphus aggregata gen. nov., sp. Nov., isolate from tissue of brittle star Ophioplocus japonicus.</title>
        <authorList>
            <person name="Kawano K."/>
            <person name="Sawayama S."/>
            <person name="Nakagawa S."/>
        </authorList>
    </citation>
    <scope>NUCLEOTIDE SEQUENCE [LARGE SCALE GENOMIC DNA]</scope>
    <source>
        <strain evidence="2 3">NKW23</strain>
    </source>
</reference>
<dbReference type="EMBL" id="BSYI01000013">
    <property type="protein sequence ID" value="GMG82769.1"/>
    <property type="molecule type" value="Genomic_DNA"/>
</dbReference>
<keyword evidence="3" id="KW-1185">Reference proteome</keyword>
<gene>
    <name evidence="2" type="ORF">LNKW23_19820</name>
</gene>
<feature type="compositionally biased region" description="Basic and acidic residues" evidence="1">
    <location>
        <begin position="76"/>
        <end position="90"/>
    </location>
</feature>
<accession>A0ABQ6LPU9</accession>
<protein>
    <submittedName>
        <fullName evidence="2">Uncharacterized protein</fullName>
    </submittedName>
</protein>
<feature type="region of interest" description="Disordered" evidence="1">
    <location>
        <begin position="76"/>
        <end position="96"/>
    </location>
</feature>
<evidence type="ECO:0000256" key="1">
    <source>
        <dbReference type="SAM" id="MobiDB-lite"/>
    </source>
</evidence>
<sequence>MIPAPMIPVLLALPWQKHLEAACKEAAADLKKRAKSMPAKKITKALVEDLLCKQAAKADKTLTKFGTDQLKGALKREEKKVEKELEKAGDPSKPGPLKLLGLRGELEDYRVKGQIVEPDKPAKLAKPQGSAYHVPIKVKVLSKDKVELEIGGFLGIDKKIKEGKLKVIYGGVMLGGRF</sequence>
<dbReference type="Proteomes" id="UP001239909">
    <property type="component" value="Unassembled WGS sequence"/>
</dbReference>